<accession>A0A8R1UPS1</accession>
<dbReference type="GO" id="GO:0030246">
    <property type="term" value="F:carbohydrate binding"/>
    <property type="evidence" value="ECO:0000318"/>
    <property type="project" value="GO_Central"/>
</dbReference>
<dbReference type="EnsemblMetazoa" id="PPA36134.1">
    <property type="protein sequence ID" value="PPA36134.1"/>
    <property type="gene ID" value="WBGene00274503"/>
</dbReference>
<reference evidence="1" key="2">
    <citation type="submission" date="2022-06" db="UniProtKB">
        <authorList>
            <consortium name="EnsemblMetazoa"/>
        </authorList>
    </citation>
    <scope>IDENTIFICATION</scope>
    <source>
        <strain evidence="1">PS312</strain>
    </source>
</reference>
<sequence>MYSAVSCDTKGAHWATYTTTDSAGRMIMQCANSPAYFDRRSSRVSTEIGSEQVLQSHYYSCSGPAVFIECVNEDLDAEGFANEYFYVDMRIDDDEDGKSEWYLCSPPRDNLKAFRQTREGLMDYYGEAELFTATATEPYYQKLGNGRFTCDYNPDTRKFALKMEDGRWIPSKKMACGYKTEYPYACGDIFNVDPSVNSWVGMDNHQLELLPNTTYDLEKYSFTHLLVNQGCTVTINDQTSRTVVGERRYGLWEVYNHSKHLNCPNTTRPFKNITCSCEQFLPPVHQNAPSTYQISHDSRYITYRPPFSGEQTFDLSSNKFTIGQSFSVTAAGKGLSVLRGFNVYFNGAFMHFIYNSYIAVPHYDYISAIRVTSDPTAILECNSFFPKTCDRGESSYRYRFSQRTGDCDFVGDANTCAEIGTDHVVWFTVPSGPMNHSTSRLAVRKGCRASAFTLGGTAITPQAEPWLHDWFWTYDIPSSLAGSVCTENDDIGGIVCECGPSSNVRKGGYDLQIEDRFKIEEIDVGTSIVFSGMTDLWMMDTQFALGPSPDAKNALAVRLGDGQVQYGFTNDNGTIVNAQTLDPSYLREGDWLECRLQATAIGFDVRFNGRKAFSIANQLLLKDIKYLWVYGMKLEEFRLQKEKNIAEIEEMDALHFGDYYYINGILTGNKMEIVLMDSDEAVQFYPDQSERQKFFSLEIDLAAPPKITQTVKKSNGETKAVTSTNISLGKGYEFHIVISNKPHSLEDFINGEILPVIGVHPNIRRAEDTYFAVKVNGAVYKICTPGKNIRDQAKPYLLSVGEGIARDGDEGVLLGVEYSGGGVHTESLHVGSLERPSDATSRVVRHLKGRRVTVAEDRWYQKEREMILFTILIVVLLLLEGAEGAACNSSGAHWATYTTTDSAGRMFVRCANSNAFFDEFEVEKLTCIDGDWFGTSCAGSAYYIGTSLPSFLCYTPQGRSDVVAEGEDEWMTCSAIGDNLKEFRQTRYFEKYLTSIGYAVMFIGTSTEPYFEPFSYFHSSHGPAKFKCTYNTATKKFGLRMHDERWIPSNNISCGVLKCPVYHYFDVSTGHCEPFYPNDCAQFFNFDSSTVESELTLTVKPSKSARLENISASRHMTHLLVYQGCKATIDGGYMVIAGDRTFGLSDVIDPAKHLTCPESASRFQSIWCTCDSMTPPIQDGIVSAYQMSHECRFISHGPDDSKVEELFAMGPSSPMRNGQTFSLNAFGQGNLTDKILTLTYKNSETFQRVNVTKDLHFTVGDKFHIQIRTMITGWNVYFNGAFVHFAHNYEKHFDSIIGIKASHIKRDSSMKIIQYNSFLPKNCERGSRPIVDAYKFSERTGDCEYLGPSSACVVLMNHAMGSWPAGNGPLTEELKQELIISRLAVRKGCWATPYNGYGLLGTACTDKDNIAGVVCECAASANVRDPGNTGRRHFPLDTVTVGSNIVFAGKLLKTGPATVNILVNSESAISLRLSINSGYVHYGYAGEGSDSMADSDSVSNDLLGGDWFECRISTQSYVDLANSNSLSISDMEVQEFRQQKEYVENMQVMVFLLYGDYFYVNGAMTGQHMVIDLLDSDLYVVFTLTIDLDSGEVVQTLKGPSGGDLTVSSVIVPFSKDTEFHIVFANKPHSLEVYINGEIIHPIIGQHPNRWAEEIYYGVGVSGATVYEMSHGPHRWD</sequence>
<evidence type="ECO:0000313" key="1">
    <source>
        <dbReference type="EnsemblMetazoa" id="PPA36134.1"/>
    </source>
</evidence>
<organism evidence="1 2">
    <name type="scientific">Pristionchus pacificus</name>
    <name type="common">Parasitic nematode worm</name>
    <dbReference type="NCBI Taxonomy" id="54126"/>
    <lineage>
        <taxon>Eukaryota</taxon>
        <taxon>Metazoa</taxon>
        <taxon>Ecdysozoa</taxon>
        <taxon>Nematoda</taxon>
        <taxon>Chromadorea</taxon>
        <taxon>Rhabditida</taxon>
        <taxon>Rhabditina</taxon>
        <taxon>Diplogasteromorpha</taxon>
        <taxon>Diplogasteroidea</taxon>
        <taxon>Neodiplogasteridae</taxon>
        <taxon>Pristionchus</taxon>
    </lineage>
</organism>
<protein>
    <submittedName>
        <fullName evidence="1">Uncharacterized protein</fullName>
    </submittedName>
</protein>
<evidence type="ECO:0000313" key="2">
    <source>
        <dbReference type="Proteomes" id="UP000005239"/>
    </source>
</evidence>
<proteinExistence type="predicted"/>
<reference evidence="2" key="1">
    <citation type="journal article" date="2008" name="Nat. Genet.">
        <title>The Pristionchus pacificus genome provides a unique perspective on nematode lifestyle and parasitism.</title>
        <authorList>
            <person name="Dieterich C."/>
            <person name="Clifton S.W."/>
            <person name="Schuster L.N."/>
            <person name="Chinwalla A."/>
            <person name="Delehaunty K."/>
            <person name="Dinkelacker I."/>
            <person name="Fulton L."/>
            <person name="Fulton R."/>
            <person name="Godfrey J."/>
            <person name="Minx P."/>
            <person name="Mitreva M."/>
            <person name="Roeseler W."/>
            <person name="Tian H."/>
            <person name="Witte H."/>
            <person name="Yang S.P."/>
            <person name="Wilson R.K."/>
            <person name="Sommer R.J."/>
        </authorList>
    </citation>
    <scope>NUCLEOTIDE SEQUENCE [LARGE SCALE GENOMIC DNA]</scope>
    <source>
        <strain evidence="2">PS312</strain>
    </source>
</reference>
<gene>
    <name evidence="1" type="primary">WBGene00274503</name>
</gene>
<dbReference type="Proteomes" id="UP000005239">
    <property type="component" value="Unassembled WGS sequence"/>
</dbReference>
<dbReference type="GO" id="GO:0016936">
    <property type="term" value="F:galactoside binding"/>
    <property type="evidence" value="ECO:0000318"/>
    <property type="project" value="GO_Central"/>
</dbReference>
<accession>A0A2A6CVT1</accession>
<keyword evidence="2" id="KW-1185">Reference proteome</keyword>
<name>A0A2A6CVT1_PRIPA</name>